<keyword evidence="3" id="KW-1185">Reference proteome</keyword>
<comment type="caution">
    <text evidence="2">The sequence shown here is derived from an EMBL/GenBank/DDBJ whole genome shotgun (WGS) entry which is preliminary data.</text>
</comment>
<dbReference type="Proteomes" id="UP001283361">
    <property type="component" value="Unassembled WGS sequence"/>
</dbReference>
<evidence type="ECO:0000256" key="1">
    <source>
        <dbReference type="SAM" id="MobiDB-lite"/>
    </source>
</evidence>
<evidence type="ECO:0000313" key="2">
    <source>
        <dbReference type="EMBL" id="KAK3760532.1"/>
    </source>
</evidence>
<feature type="region of interest" description="Disordered" evidence="1">
    <location>
        <begin position="26"/>
        <end position="45"/>
    </location>
</feature>
<reference evidence="2" key="1">
    <citation type="journal article" date="2023" name="G3 (Bethesda)">
        <title>A reference genome for the long-term kleptoplast-retaining sea slug Elysia crispata morphotype clarki.</title>
        <authorList>
            <person name="Eastman K.E."/>
            <person name="Pendleton A.L."/>
            <person name="Shaikh M.A."/>
            <person name="Suttiyut T."/>
            <person name="Ogas R."/>
            <person name="Tomko P."/>
            <person name="Gavelis G."/>
            <person name="Widhalm J.R."/>
            <person name="Wisecaver J.H."/>
        </authorList>
    </citation>
    <scope>NUCLEOTIDE SEQUENCE</scope>
    <source>
        <strain evidence="2">ECLA1</strain>
    </source>
</reference>
<name>A0AAE1D7T9_9GAST</name>
<organism evidence="2 3">
    <name type="scientific">Elysia crispata</name>
    <name type="common">lettuce slug</name>
    <dbReference type="NCBI Taxonomy" id="231223"/>
    <lineage>
        <taxon>Eukaryota</taxon>
        <taxon>Metazoa</taxon>
        <taxon>Spiralia</taxon>
        <taxon>Lophotrochozoa</taxon>
        <taxon>Mollusca</taxon>
        <taxon>Gastropoda</taxon>
        <taxon>Heterobranchia</taxon>
        <taxon>Euthyneura</taxon>
        <taxon>Panpulmonata</taxon>
        <taxon>Sacoglossa</taxon>
        <taxon>Placobranchoidea</taxon>
        <taxon>Plakobranchidae</taxon>
        <taxon>Elysia</taxon>
    </lineage>
</organism>
<protein>
    <submittedName>
        <fullName evidence="2">Uncharacterized protein</fullName>
    </submittedName>
</protein>
<sequence>MNTVKGGPVSVITQTLSPRFVATRDTSRGVRGGAQGGEKATRTANHSSRLQLSLMGFRPRLPPHGTAFLISAVRIYF</sequence>
<evidence type="ECO:0000313" key="3">
    <source>
        <dbReference type="Proteomes" id="UP001283361"/>
    </source>
</evidence>
<accession>A0AAE1D7T9</accession>
<dbReference type="EMBL" id="JAWDGP010004972">
    <property type="protein sequence ID" value="KAK3760532.1"/>
    <property type="molecule type" value="Genomic_DNA"/>
</dbReference>
<proteinExistence type="predicted"/>
<dbReference type="AlphaFoldDB" id="A0AAE1D7T9"/>
<gene>
    <name evidence="2" type="ORF">RRG08_022817</name>
</gene>